<dbReference type="SUPFAM" id="SSF54160">
    <property type="entry name" value="Chromo domain-like"/>
    <property type="match status" value="1"/>
</dbReference>
<dbReference type="EMBL" id="JAIZAY010000016">
    <property type="protein sequence ID" value="KAJ8027237.1"/>
    <property type="molecule type" value="Genomic_DNA"/>
</dbReference>
<name>A0A9Q0YTY8_HOLLE</name>
<dbReference type="PANTHER" id="PTHR31424">
    <property type="entry name" value="PROTEIN CBG23806"/>
    <property type="match status" value="1"/>
</dbReference>
<gene>
    <name evidence="2" type="ORF">HOLleu_32323</name>
</gene>
<dbReference type="InterPro" id="IPR016197">
    <property type="entry name" value="Chromo-like_dom_sf"/>
</dbReference>
<keyword evidence="3" id="KW-1185">Reference proteome</keyword>
<dbReference type="PANTHER" id="PTHR31424:SF3">
    <property type="entry name" value="RING-TYPE DOMAIN-CONTAINING PROTEIN"/>
    <property type="match status" value="1"/>
</dbReference>
<protein>
    <submittedName>
        <fullName evidence="2">Uncharacterized protein</fullName>
    </submittedName>
</protein>
<reference evidence="2" key="1">
    <citation type="submission" date="2021-10" db="EMBL/GenBank/DDBJ databases">
        <title>Tropical sea cucumber genome reveals ecological adaptation and Cuvierian tubules defense mechanism.</title>
        <authorList>
            <person name="Chen T."/>
        </authorList>
    </citation>
    <scope>NUCLEOTIDE SEQUENCE</scope>
    <source>
        <strain evidence="2">Nanhai2018</strain>
        <tissue evidence="2">Muscle</tissue>
    </source>
</reference>
<keyword evidence="1" id="KW-0175">Coiled coil</keyword>
<accession>A0A9Q0YTY8</accession>
<evidence type="ECO:0000256" key="1">
    <source>
        <dbReference type="SAM" id="Coils"/>
    </source>
</evidence>
<evidence type="ECO:0000313" key="2">
    <source>
        <dbReference type="EMBL" id="KAJ8027237.1"/>
    </source>
</evidence>
<comment type="caution">
    <text evidence="2">The sequence shown here is derived from an EMBL/GenBank/DDBJ whole genome shotgun (WGS) entry which is preliminary data.</text>
</comment>
<dbReference type="OrthoDB" id="6152204at2759"/>
<proteinExistence type="predicted"/>
<dbReference type="AlphaFoldDB" id="A0A9Q0YTY8"/>
<sequence length="819" mass="94818">MDTRKSLSRKAKCIKNYQQLLTQDRSGVISSRVKQVNWSTSQYFKLDILDQREFCGQHQVLVHYKGWAKKFDEWRCLNEILETPRSAIIPGAKELLQDQLLIRIKEQLNGNRRTDSLVEIKLPIQQQTFEEIKCFLVPGPKNIFYLNKLTDLDAFLGRGWHYRGLNSNGDVCFVVEGSVQVRMYERQPLTEYVSPESSSTLLHRGFQFVFKFVKDNGTRTDFEELLKLSLVTAVLHFENPNEVYLPVNNHYLYQLIKTSDPLAENNIKYMIQAIFDKHGVVYDKVNTPPLIKRLSFKVKNLYHKVKKCKGGKQLRKLIAEMKASTYDLKFTYKSDSPRKRKLQDDLEEERKRRRLTECELQSTKTEVNDLQQVNTVLCSQLEMCKDGKKGKRGMAKGKTHYSLVQKRRHKKKNIEQAKAAIEALKASGIFPVRLVLKDEQGKEIHLSFEEQLDNDRCETDRALYIKDKFNVSRRAYHELAQSCSNLPKQSVISKRVKELNRHFNVKELSGKFEGVFQSIEERLAIKLKQIISDPLKQDIINDHKVKIKISGDGTRIGKRIHVLNFVFSIIGQQGCSGEKGSYLVGIIKVPEKYESLKEGLKDIIEEVNNLKEITVDDNIFQVEFYLGGDLKFLNLVMGIDGFSAKNSCLWCKCPAKERFNTEKQWSMSDTRFGARSLEEIIKFSKQKSNKFNCSHVPLFNIPTTRVVPDTLHLFLRIADQLIGHLLTELRKRDNLAATSITYSSDKCLNMAKFERFVQSLNIEWQFYVNKDSKRVCSRDFTGPEHWKIFSTINLADIIPGHPKLPSYLLLKNFGVILLT</sequence>
<organism evidence="2 3">
    <name type="scientific">Holothuria leucospilota</name>
    <name type="common">Black long sea cucumber</name>
    <name type="synonym">Mertensiothuria leucospilota</name>
    <dbReference type="NCBI Taxonomy" id="206669"/>
    <lineage>
        <taxon>Eukaryota</taxon>
        <taxon>Metazoa</taxon>
        <taxon>Echinodermata</taxon>
        <taxon>Eleutherozoa</taxon>
        <taxon>Echinozoa</taxon>
        <taxon>Holothuroidea</taxon>
        <taxon>Aspidochirotacea</taxon>
        <taxon>Aspidochirotida</taxon>
        <taxon>Holothuriidae</taxon>
        <taxon>Holothuria</taxon>
    </lineage>
</organism>
<evidence type="ECO:0000313" key="3">
    <source>
        <dbReference type="Proteomes" id="UP001152320"/>
    </source>
</evidence>
<dbReference type="Proteomes" id="UP001152320">
    <property type="component" value="Chromosome 16"/>
</dbReference>
<feature type="coiled-coil region" evidence="1">
    <location>
        <begin position="339"/>
        <end position="366"/>
    </location>
</feature>